<evidence type="ECO:0000313" key="2">
    <source>
        <dbReference type="Proteomes" id="UP000054324"/>
    </source>
</evidence>
<dbReference type="AlphaFoldDB" id="A0A074ZB08"/>
<organism evidence="1 2">
    <name type="scientific">Opisthorchis viverrini</name>
    <name type="common">Southeast Asian liver fluke</name>
    <dbReference type="NCBI Taxonomy" id="6198"/>
    <lineage>
        <taxon>Eukaryota</taxon>
        <taxon>Metazoa</taxon>
        <taxon>Spiralia</taxon>
        <taxon>Lophotrochozoa</taxon>
        <taxon>Platyhelminthes</taxon>
        <taxon>Trematoda</taxon>
        <taxon>Digenea</taxon>
        <taxon>Opisthorchiida</taxon>
        <taxon>Opisthorchiata</taxon>
        <taxon>Opisthorchiidae</taxon>
        <taxon>Opisthorchis</taxon>
    </lineage>
</organism>
<proteinExistence type="predicted"/>
<dbReference type="GeneID" id="20329483"/>
<evidence type="ECO:0000313" key="1">
    <source>
        <dbReference type="EMBL" id="KER20420.1"/>
    </source>
</evidence>
<name>A0A074ZB08_OPIVI</name>
<dbReference type="RefSeq" id="XP_009175824.1">
    <property type="nucleotide sequence ID" value="XM_009177560.1"/>
</dbReference>
<reference evidence="1 2" key="1">
    <citation type="submission" date="2013-11" db="EMBL/GenBank/DDBJ databases">
        <title>Opisthorchis viverrini - life in the bile duct.</title>
        <authorList>
            <person name="Young N.D."/>
            <person name="Nagarajan N."/>
            <person name="Lin S.J."/>
            <person name="Korhonen P.K."/>
            <person name="Jex A.R."/>
            <person name="Hall R.S."/>
            <person name="Safavi-Hemami H."/>
            <person name="Kaewkong W."/>
            <person name="Bertrand D."/>
            <person name="Gao S."/>
            <person name="Seet Q."/>
            <person name="Wongkham S."/>
            <person name="Teh B.T."/>
            <person name="Wongkham C."/>
            <person name="Intapan P.M."/>
            <person name="Maleewong W."/>
            <person name="Yang X."/>
            <person name="Hu M."/>
            <person name="Wang Z."/>
            <person name="Hofmann A."/>
            <person name="Sternberg P.W."/>
            <person name="Tan P."/>
            <person name="Wang J."/>
            <person name="Gasser R.B."/>
        </authorList>
    </citation>
    <scope>NUCLEOTIDE SEQUENCE [LARGE SCALE GENOMIC DNA]</scope>
</reference>
<dbReference type="KEGG" id="ovi:T265_15318"/>
<dbReference type="CTD" id="20329483"/>
<dbReference type="EMBL" id="KL597059">
    <property type="protein sequence ID" value="KER20420.1"/>
    <property type="molecule type" value="Genomic_DNA"/>
</dbReference>
<dbReference type="OrthoDB" id="6287037at2759"/>
<dbReference type="Proteomes" id="UP000054324">
    <property type="component" value="Unassembled WGS sequence"/>
</dbReference>
<feature type="non-terminal residue" evidence="1">
    <location>
        <position position="163"/>
    </location>
</feature>
<gene>
    <name evidence="1" type="ORF">T265_15318</name>
</gene>
<protein>
    <submittedName>
        <fullName evidence="1">Uncharacterized protein</fullName>
    </submittedName>
</protein>
<keyword evidence="2" id="KW-1185">Reference proteome</keyword>
<sequence>MFPCGKCIQTRNTALNSVQTRLRSRRTFRQPLVHAMPPRWTNPSMVLTFVLLSSLTNTVQTKPIQNAVSLTDPPVPEQANTEIQEQRARITSMLWLQNMDPIANVPTAKREKLGTNPEHIGWYYLVRSFCHREVMRPMGGGHLTGPWCTYYRRINQLIAAMRK</sequence>
<accession>A0A074ZB08</accession>